<keyword evidence="4" id="KW-0482">Metalloprotease</keyword>
<evidence type="ECO:0000313" key="6">
    <source>
        <dbReference type="Proteomes" id="UP000242877"/>
    </source>
</evidence>
<proteinExistence type="inferred from homology"/>
<keyword evidence="4" id="KW-0378">Hydrolase</keyword>
<reference evidence="5 6" key="1">
    <citation type="journal article" date="2016" name="Genome Biol. Evol.">
        <title>Divergent and convergent evolution of fungal pathogenicity.</title>
        <authorList>
            <person name="Shang Y."/>
            <person name="Xiao G."/>
            <person name="Zheng P."/>
            <person name="Cen K."/>
            <person name="Zhan S."/>
            <person name="Wang C."/>
        </authorList>
    </citation>
    <scope>NUCLEOTIDE SEQUENCE [LARGE SCALE GENOMIC DNA]</scope>
    <source>
        <strain evidence="5 6">ARSEF 7405</strain>
    </source>
</reference>
<dbReference type="OrthoDB" id="445695at2759"/>
<dbReference type="PROSITE" id="PS51365">
    <property type="entry name" value="RENAL_DIPEPTIDASE_2"/>
    <property type="match status" value="1"/>
</dbReference>
<gene>
    <name evidence="5" type="ORF">AAP_01303</name>
</gene>
<comment type="caution">
    <text evidence="5">The sequence shown here is derived from an EMBL/GenBank/DDBJ whole genome shotgun (WGS) entry which is preliminary data.</text>
</comment>
<dbReference type="GO" id="GO:0070573">
    <property type="term" value="F:metallodipeptidase activity"/>
    <property type="evidence" value="ECO:0007669"/>
    <property type="project" value="InterPro"/>
</dbReference>
<dbReference type="Pfam" id="PF01244">
    <property type="entry name" value="Peptidase_M19"/>
    <property type="match status" value="1"/>
</dbReference>
<comment type="function">
    <text evidence="1">Hydrolyzes a wide range of dipeptides.</text>
</comment>
<dbReference type="PANTHER" id="PTHR10443:SF12">
    <property type="entry name" value="DIPEPTIDASE"/>
    <property type="match status" value="1"/>
</dbReference>
<comment type="similarity">
    <text evidence="4">Belongs to the metallo-dependent hydrolases superfamily. Peptidase M19 family.</text>
</comment>
<dbReference type="CDD" id="cd01301">
    <property type="entry name" value="rDP_like"/>
    <property type="match status" value="1"/>
</dbReference>
<dbReference type="AlphaFoldDB" id="A0A168BR38"/>
<dbReference type="PANTHER" id="PTHR10443">
    <property type="entry name" value="MICROSOMAL DIPEPTIDASE"/>
    <property type="match status" value="1"/>
</dbReference>
<dbReference type="Gene3D" id="3.20.20.140">
    <property type="entry name" value="Metal-dependent hydrolases"/>
    <property type="match status" value="1"/>
</dbReference>
<keyword evidence="4" id="KW-0479">Metal-binding</keyword>
<dbReference type="VEuPathDB" id="FungiDB:AAP_01303"/>
<dbReference type="InterPro" id="IPR032466">
    <property type="entry name" value="Metal_Hydrolase"/>
</dbReference>
<comment type="catalytic activity">
    <reaction evidence="4">
        <text>an L-aminoacyl-L-amino acid + H2O = 2 an L-alpha-amino acid</text>
        <dbReference type="Rhea" id="RHEA:48940"/>
        <dbReference type="ChEBI" id="CHEBI:15377"/>
        <dbReference type="ChEBI" id="CHEBI:59869"/>
        <dbReference type="ChEBI" id="CHEBI:77460"/>
        <dbReference type="EC" id="3.4.13.19"/>
    </reaction>
</comment>
<comment type="cofactor">
    <cofactor evidence="4">
        <name>Zn(2+)</name>
        <dbReference type="ChEBI" id="CHEBI:29105"/>
    </cofactor>
</comment>
<dbReference type="GO" id="GO:0046872">
    <property type="term" value="F:metal ion binding"/>
    <property type="evidence" value="ECO:0007669"/>
    <property type="project" value="UniProtKB-UniRule"/>
</dbReference>
<dbReference type="EC" id="3.4.13.19" evidence="4"/>
<evidence type="ECO:0000256" key="2">
    <source>
        <dbReference type="ARBA" id="ARBA00022833"/>
    </source>
</evidence>
<accession>A0A168BR38</accession>
<sequence length="432" mass="47657">MYLSQPFLALLVPGILAQDQIPIAANPRPSPAPIAGRYLEQARDILKNAPLIDGHNDMPLLIRLVTKNKIYNRAYPFLEGIPNHTDQKKLREGQVGGQFWSVYVDCASPEVQIDDPTWAVRDTLEQIDLVKRLAEEYPDDLQYCTTSQCAREAFSNGKIGSFIGIEGGHQIGNSLANLRQMYELGARYMTLTHNCDNAFATAASTVTGGGEDLGLTDFGGELIKEMNRIGMLVDLSHVSHQTMRNVLGMTQVPVMFSHSSAYNVSEHMRNVPDDVLEMVRDNDGIVMANFVPDFLNKNDPDSTTIDDAVAHIMHIATVAGWKHVGVGGDFDGAPKYPTGIEDVSKYPILVAKLLERGASEEDIKNFAGENILRVWAAVEAHAAKEQQLGLKPNEEIWDGRHWPLINLSMADGGKSEIAFEQVATLSSFEDLR</sequence>
<feature type="signal peptide" evidence="4">
    <location>
        <begin position="1"/>
        <end position="17"/>
    </location>
</feature>
<keyword evidence="6" id="KW-1185">Reference proteome</keyword>
<dbReference type="Proteomes" id="UP000242877">
    <property type="component" value="Unassembled WGS sequence"/>
</dbReference>
<organism evidence="5 6">
    <name type="scientific">Ascosphaera apis ARSEF 7405</name>
    <dbReference type="NCBI Taxonomy" id="392613"/>
    <lineage>
        <taxon>Eukaryota</taxon>
        <taxon>Fungi</taxon>
        <taxon>Dikarya</taxon>
        <taxon>Ascomycota</taxon>
        <taxon>Pezizomycotina</taxon>
        <taxon>Eurotiomycetes</taxon>
        <taxon>Eurotiomycetidae</taxon>
        <taxon>Onygenales</taxon>
        <taxon>Ascosphaeraceae</taxon>
        <taxon>Ascosphaera</taxon>
    </lineage>
</organism>
<dbReference type="InterPro" id="IPR008257">
    <property type="entry name" value="Pept_M19"/>
</dbReference>
<keyword evidence="2 4" id="KW-0862">Zinc</keyword>
<feature type="chain" id="PRO_5007749392" description="Dipeptidase" evidence="4">
    <location>
        <begin position="18"/>
        <end position="432"/>
    </location>
</feature>
<dbReference type="EMBL" id="AZGZ01000004">
    <property type="protein sequence ID" value="KZZ95627.1"/>
    <property type="molecule type" value="Genomic_DNA"/>
</dbReference>
<keyword evidence="4" id="KW-0645">Protease</keyword>
<evidence type="ECO:0000313" key="5">
    <source>
        <dbReference type="EMBL" id="KZZ95627.1"/>
    </source>
</evidence>
<dbReference type="SUPFAM" id="SSF51556">
    <property type="entry name" value="Metallo-dependent hydrolases"/>
    <property type="match status" value="1"/>
</dbReference>
<name>A0A168BR38_9EURO</name>
<evidence type="ECO:0000256" key="4">
    <source>
        <dbReference type="RuleBase" id="RU341113"/>
    </source>
</evidence>
<evidence type="ECO:0000256" key="3">
    <source>
        <dbReference type="ARBA" id="ARBA00022997"/>
    </source>
</evidence>
<evidence type="ECO:0000256" key="1">
    <source>
        <dbReference type="ARBA" id="ARBA00003491"/>
    </source>
</evidence>
<dbReference type="GO" id="GO:0006508">
    <property type="term" value="P:proteolysis"/>
    <property type="evidence" value="ECO:0007669"/>
    <property type="project" value="UniProtKB-KW"/>
</dbReference>
<protein>
    <recommendedName>
        <fullName evidence="4">Dipeptidase</fullName>
        <ecNumber evidence="4">3.4.13.19</ecNumber>
    </recommendedName>
</protein>
<keyword evidence="3 4" id="KW-0224">Dipeptidase</keyword>
<keyword evidence="4" id="KW-0732">Signal</keyword>